<accession>A0A0C3FUB8</accession>
<dbReference type="STRING" id="765440.A0A0C3FUB8"/>
<reference evidence="2 3" key="1">
    <citation type="submission" date="2014-04" db="EMBL/GenBank/DDBJ databases">
        <authorList>
            <consortium name="DOE Joint Genome Institute"/>
            <person name="Kuo A."/>
            <person name="Tarkka M."/>
            <person name="Buscot F."/>
            <person name="Kohler A."/>
            <person name="Nagy L.G."/>
            <person name="Floudas D."/>
            <person name="Copeland A."/>
            <person name="Barry K.W."/>
            <person name="Cichocki N."/>
            <person name="Veneault-Fourrey C."/>
            <person name="LaButti K."/>
            <person name="Lindquist E.A."/>
            <person name="Lipzen A."/>
            <person name="Lundell T."/>
            <person name="Morin E."/>
            <person name="Murat C."/>
            <person name="Sun H."/>
            <person name="Tunlid A."/>
            <person name="Henrissat B."/>
            <person name="Grigoriev I.V."/>
            <person name="Hibbett D.S."/>
            <person name="Martin F."/>
            <person name="Nordberg H.P."/>
            <person name="Cantor M.N."/>
            <person name="Hua S.X."/>
        </authorList>
    </citation>
    <scope>NUCLEOTIDE SEQUENCE [LARGE SCALE GENOMIC DNA]</scope>
    <source>
        <strain evidence="2 3">F 1598</strain>
    </source>
</reference>
<dbReference type="InterPro" id="IPR021109">
    <property type="entry name" value="Peptidase_aspartic_dom_sf"/>
</dbReference>
<dbReference type="Gene3D" id="2.40.70.10">
    <property type="entry name" value="Acid Proteases"/>
    <property type="match status" value="1"/>
</dbReference>
<keyword evidence="3" id="KW-1185">Reference proteome</keyword>
<name>A0A0C3FUB8_PILCF</name>
<dbReference type="Proteomes" id="UP000054166">
    <property type="component" value="Unassembled WGS sequence"/>
</dbReference>
<feature type="compositionally biased region" description="Low complexity" evidence="1">
    <location>
        <begin position="38"/>
        <end position="52"/>
    </location>
</feature>
<evidence type="ECO:0000256" key="1">
    <source>
        <dbReference type="SAM" id="MobiDB-lite"/>
    </source>
</evidence>
<dbReference type="AlphaFoldDB" id="A0A0C3FUB8"/>
<dbReference type="CDD" id="cd00303">
    <property type="entry name" value="retropepsin_like"/>
    <property type="match status" value="1"/>
</dbReference>
<feature type="region of interest" description="Disordered" evidence="1">
    <location>
        <begin position="312"/>
        <end position="335"/>
    </location>
</feature>
<dbReference type="EMBL" id="KN832978">
    <property type="protein sequence ID" value="KIM87980.1"/>
    <property type="molecule type" value="Genomic_DNA"/>
</dbReference>
<feature type="compositionally biased region" description="Low complexity" evidence="1">
    <location>
        <begin position="65"/>
        <end position="74"/>
    </location>
</feature>
<evidence type="ECO:0000313" key="2">
    <source>
        <dbReference type="EMBL" id="KIM87980.1"/>
    </source>
</evidence>
<feature type="compositionally biased region" description="Low complexity" evidence="1">
    <location>
        <begin position="320"/>
        <end position="333"/>
    </location>
</feature>
<evidence type="ECO:0000313" key="3">
    <source>
        <dbReference type="Proteomes" id="UP000054166"/>
    </source>
</evidence>
<dbReference type="InParanoid" id="A0A0C3FUB8"/>
<feature type="compositionally biased region" description="Pro residues" evidence="1">
    <location>
        <begin position="75"/>
        <end position="93"/>
    </location>
</feature>
<sequence length="625" mass="69068">MSFHFFEIVDEAPSCRANNSPHIPRCTVQKKVTLPTLLPNLSRPSVPVSSSLRRSKRQAGSSQHPTAIVPAAAPIVPPIAPPPPPLPPSPPSSPSTNSSDYHRPRTVKMSLSSNSGLAKVEQDSPNKVPVLLQGDLTPSVMRQYENACLGFFEGKEIAPEKQVRKILTGLRDDRIQEWISIDRDEILGLTFAEFMVEFKAGFLPEDWEEITRIELLTMQQGSGSFWDFSVKVQSKNALLRDTESFLDKDQLRHRIESGMTPKLTLRCPHEKSNKITDFKKWLVDVRRIDDLMRSDHAKLKVLQKAQREGTRCSNALAEPSRNSNATASSSSSSFPDKLARLTETERRLLFDNKGCLKCRKVFISHHSTNCPDGFPNAANYKTLTQSFVDYIKMRRNKKPVAAIMQPTDDNSTSLSTAPVAAIMGSSSSAIAYMPSNDNNVLEGDDADSDDTVSPLFTTPPVTNYVAASVPMARQDDIAPISVPHFFWRCAVSGAPGSFPMILNALIDHGSHIVLISNDLVIELLLKRRKLVKPMPVELAMPDQNSIRTLELSEYVKLKLYDPVGNWTSKTVRALIAPSLCAPVILGLPFLAHNNIVIDHALRTAVDKVSGFDLLHPTPPATPKPP</sequence>
<protein>
    <recommendedName>
        <fullName evidence="4">Retrotransposon gag domain-containing protein</fullName>
    </recommendedName>
</protein>
<dbReference type="HOGENOM" id="CLU_018255_1_0_1"/>
<gene>
    <name evidence="2" type="ORF">PILCRDRAFT_3692</name>
</gene>
<reference evidence="3" key="2">
    <citation type="submission" date="2015-01" db="EMBL/GenBank/DDBJ databases">
        <title>Evolutionary Origins and Diversification of the Mycorrhizal Mutualists.</title>
        <authorList>
            <consortium name="DOE Joint Genome Institute"/>
            <consortium name="Mycorrhizal Genomics Consortium"/>
            <person name="Kohler A."/>
            <person name="Kuo A."/>
            <person name="Nagy L.G."/>
            <person name="Floudas D."/>
            <person name="Copeland A."/>
            <person name="Barry K.W."/>
            <person name="Cichocki N."/>
            <person name="Veneault-Fourrey C."/>
            <person name="LaButti K."/>
            <person name="Lindquist E.A."/>
            <person name="Lipzen A."/>
            <person name="Lundell T."/>
            <person name="Morin E."/>
            <person name="Murat C."/>
            <person name="Riley R."/>
            <person name="Ohm R."/>
            <person name="Sun H."/>
            <person name="Tunlid A."/>
            <person name="Henrissat B."/>
            <person name="Grigoriev I.V."/>
            <person name="Hibbett D.S."/>
            <person name="Martin F."/>
        </authorList>
    </citation>
    <scope>NUCLEOTIDE SEQUENCE [LARGE SCALE GENOMIC DNA]</scope>
    <source>
        <strain evidence="3">F 1598</strain>
    </source>
</reference>
<organism evidence="2 3">
    <name type="scientific">Piloderma croceum (strain F 1598)</name>
    <dbReference type="NCBI Taxonomy" id="765440"/>
    <lineage>
        <taxon>Eukaryota</taxon>
        <taxon>Fungi</taxon>
        <taxon>Dikarya</taxon>
        <taxon>Basidiomycota</taxon>
        <taxon>Agaricomycotina</taxon>
        <taxon>Agaricomycetes</taxon>
        <taxon>Agaricomycetidae</taxon>
        <taxon>Atheliales</taxon>
        <taxon>Atheliaceae</taxon>
        <taxon>Piloderma</taxon>
    </lineage>
</organism>
<evidence type="ECO:0008006" key="4">
    <source>
        <dbReference type="Google" id="ProtNLM"/>
    </source>
</evidence>
<feature type="region of interest" description="Disordered" evidence="1">
    <location>
        <begin position="38"/>
        <end position="103"/>
    </location>
</feature>
<proteinExistence type="predicted"/>
<dbReference type="OrthoDB" id="2369050at2759"/>